<dbReference type="PROSITE" id="PS00211">
    <property type="entry name" value="ABC_TRANSPORTER_1"/>
    <property type="match status" value="1"/>
</dbReference>
<dbReference type="InterPro" id="IPR003439">
    <property type="entry name" value="ABC_transporter-like_ATP-bd"/>
</dbReference>
<dbReference type="STRING" id="595528.A0A0D2X1D8"/>
<keyword evidence="7 9" id="KW-0472">Membrane</keyword>
<reference evidence="12" key="1">
    <citation type="submission" date="2011-02" db="EMBL/GenBank/DDBJ databases">
        <title>The Genome Sequence of Capsaspora owczarzaki ATCC 30864.</title>
        <authorList>
            <person name="Russ C."/>
            <person name="Cuomo C."/>
            <person name="Burger G."/>
            <person name="Gray M.W."/>
            <person name="Holland P.W.H."/>
            <person name="King N."/>
            <person name="Lang F.B.F."/>
            <person name="Roger A.J."/>
            <person name="Ruiz-Trillo I."/>
            <person name="Young S.K."/>
            <person name="Zeng Q."/>
            <person name="Gargeya S."/>
            <person name="Alvarado L."/>
            <person name="Berlin A."/>
            <person name="Chapman S.B."/>
            <person name="Chen Z."/>
            <person name="Freedman E."/>
            <person name="Gellesch M."/>
            <person name="Goldberg J."/>
            <person name="Griggs A."/>
            <person name="Gujja S."/>
            <person name="Heilman E."/>
            <person name="Heiman D."/>
            <person name="Howarth C."/>
            <person name="Mehta T."/>
            <person name="Neiman D."/>
            <person name="Pearson M."/>
            <person name="Roberts A."/>
            <person name="Saif S."/>
            <person name="Shea T."/>
            <person name="Shenoy N."/>
            <person name="Sisk P."/>
            <person name="Stolte C."/>
            <person name="Sykes S."/>
            <person name="White J."/>
            <person name="Yandava C."/>
            <person name="Haas B."/>
            <person name="Nusbaum C."/>
            <person name="Birren B."/>
        </authorList>
    </citation>
    <scope>NUCLEOTIDE SEQUENCE</scope>
    <source>
        <strain evidence="12">ATCC 30864</strain>
    </source>
</reference>
<dbReference type="OrthoDB" id="66620at2759"/>
<keyword evidence="2" id="KW-0813">Transport</keyword>
<evidence type="ECO:0000256" key="3">
    <source>
        <dbReference type="ARBA" id="ARBA00022692"/>
    </source>
</evidence>
<dbReference type="InterPro" id="IPR027417">
    <property type="entry name" value="P-loop_NTPase"/>
</dbReference>
<keyword evidence="3 9" id="KW-0812">Transmembrane</keyword>
<feature type="compositionally biased region" description="Low complexity" evidence="8">
    <location>
        <begin position="11"/>
        <end position="21"/>
    </location>
</feature>
<feature type="transmembrane region" description="Helical" evidence="9">
    <location>
        <begin position="846"/>
        <end position="863"/>
    </location>
</feature>
<evidence type="ECO:0000256" key="2">
    <source>
        <dbReference type="ARBA" id="ARBA00022448"/>
    </source>
</evidence>
<dbReference type="InParanoid" id="A0A0D2X1D8"/>
<dbReference type="Proteomes" id="UP000008743">
    <property type="component" value="Unassembled WGS sequence"/>
</dbReference>
<dbReference type="Pfam" id="PF01061">
    <property type="entry name" value="ABC2_membrane"/>
    <property type="match status" value="1"/>
</dbReference>
<keyword evidence="5" id="KW-0067">ATP-binding</keyword>
<comment type="subcellular location">
    <subcellularLocation>
        <location evidence="1">Membrane</location>
        <topology evidence="1">Multi-pass membrane protein</topology>
    </subcellularLocation>
</comment>
<dbReference type="GO" id="GO:0016887">
    <property type="term" value="F:ATP hydrolysis activity"/>
    <property type="evidence" value="ECO:0007669"/>
    <property type="project" value="InterPro"/>
</dbReference>
<evidence type="ECO:0000259" key="10">
    <source>
        <dbReference type="PROSITE" id="PS50893"/>
    </source>
</evidence>
<feature type="region of interest" description="Disordered" evidence="8">
    <location>
        <begin position="1"/>
        <end position="100"/>
    </location>
</feature>
<dbReference type="RefSeq" id="XP_004364784.1">
    <property type="nucleotide sequence ID" value="XM_004364727.2"/>
</dbReference>
<dbReference type="PhylomeDB" id="A0A0D2X1D8"/>
<feature type="transmembrane region" description="Helical" evidence="9">
    <location>
        <begin position="875"/>
        <end position="897"/>
    </location>
</feature>
<gene>
    <name evidence="11" type="ORF">CAOG_001916</name>
</gene>
<evidence type="ECO:0000256" key="5">
    <source>
        <dbReference type="ARBA" id="ARBA00022840"/>
    </source>
</evidence>
<dbReference type="GO" id="GO:0016020">
    <property type="term" value="C:membrane"/>
    <property type="evidence" value="ECO:0007669"/>
    <property type="project" value="UniProtKB-SubCell"/>
</dbReference>
<dbReference type="InterPro" id="IPR050352">
    <property type="entry name" value="ABCG_transporters"/>
</dbReference>
<name>A0A0D2X1D8_CAPO3</name>
<feature type="compositionally biased region" description="Low complexity" evidence="8">
    <location>
        <begin position="129"/>
        <end position="156"/>
    </location>
</feature>
<evidence type="ECO:0000256" key="7">
    <source>
        <dbReference type="ARBA" id="ARBA00023136"/>
    </source>
</evidence>
<evidence type="ECO:0000256" key="8">
    <source>
        <dbReference type="SAM" id="MobiDB-lite"/>
    </source>
</evidence>
<dbReference type="SMART" id="SM00382">
    <property type="entry name" value="AAA"/>
    <property type="match status" value="1"/>
</dbReference>
<dbReference type="InterPro" id="IPR013525">
    <property type="entry name" value="ABC2_TM"/>
</dbReference>
<dbReference type="EMBL" id="KE346361">
    <property type="protein sequence ID" value="KJE90634.1"/>
    <property type="molecule type" value="Genomic_DNA"/>
</dbReference>
<dbReference type="PANTHER" id="PTHR48041:SF139">
    <property type="entry name" value="PROTEIN SCARLET"/>
    <property type="match status" value="1"/>
</dbReference>
<feature type="transmembrane region" description="Helical" evidence="9">
    <location>
        <begin position="1017"/>
        <end position="1034"/>
    </location>
</feature>
<keyword evidence="6 9" id="KW-1133">Transmembrane helix</keyword>
<evidence type="ECO:0000256" key="4">
    <source>
        <dbReference type="ARBA" id="ARBA00022741"/>
    </source>
</evidence>
<feature type="domain" description="ABC transporter" evidence="10">
    <location>
        <begin position="490"/>
        <end position="735"/>
    </location>
</feature>
<accession>A0A0D2X1D8</accession>
<dbReference type="Gene3D" id="3.40.50.300">
    <property type="entry name" value="P-loop containing nucleotide triphosphate hydrolases"/>
    <property type="match status" value="1"/>
</dbReference>
<feature type="transmembrane region" description="Helical" evidence="9">
    <location>
        <begin position="1104"/>
        <end position="1125"/>
    </location>
</feature>
<feature type="compositionally biased region" description="Polar residues" evidence="8">
    <location>
        <begin position="178"/>
        <end position="191"/>
    </location>
</feature>
<feature type="region of interest" description="Disordered" evidence="8">
    <location>
        <begin position="129"/>
        <end position="157"/>
    </location>
</feature>
<organism evidence="11 12">
    <name type="scientific">Capsaspora owczarzaki (strain ATCC 30864)</name>
    <dbReference type="NCBI Taxonomy" id="595528"/>
    <lineage>
        <taxon>Eukaryota</taxon>
        <taxon>Filasterea</taxon>
        <taxon>Capsaspora</taxon>
    </lineage>
</organism>
<feature type="compositionally biased region" description="Low complexity" evidence="8">
    <location>
        <begin position="346"/>
        <end position="362"/>
    </location>
</feature>
<dbReference type="SUPFAM" id="SSF52540">
    <property type="entry name" value="P-loop containing nucleoside triphosphate hydrolases"/>
    <property type="match status" value="1"/>
</dbReference>
<dbReference type="PANTHER" id="PTHR48041">
    <property type="entry name" value="ABC TRANSPORTER G FAMILY MEMBER 28"/>
    <property type="match status" value="1"/>
</dbReference>
<dbReference type="GO" id="GO:0005524">
    <property type="term" value="F:ATP binding"/>
    <property type="evidence" value="ECO:0007669"/>
    <property type="project" value="UniProtKB-KW"/>
</dbReference>
<feature type="transmembrane region" description="Helical" evidence="9">
    <location>
        <begin position="982"/>
        <end position="1005"/>
    </location>
</feature>
<keyword evidence="12" id="KW-1185">Reference proteome</keyword>
<dbReference type="PROSITE" id="PS50893">
    <property type="entry name" value="ABC_TRANSPORTER_2"/>
    <property type="match status" value="1"/>
</dbReference>
<dbReference type="AlphaFoldDB" id="A0A0D2X1D8"/>
<dbReference type="CDD" id="cd03213">
    <property type="entry name" value="ABCG_EPDR"/>
    <property type="match status" value="1"/>
</dbReference>
<keyword evidence="4" id="KW-0547">Nucleotide-binding</keyword>
<feature type="transmembrane region" description="Helical" evidence="9">
    <location>
        <begin position="960"/>
        <end position="976"/>
    </location>
</feature>
<proteinExistence type="predicted"/>
<sequence length="1130" mass="121605">MSDHSPRLARSSSSSSSSSSSGHGAPLLDQHASTTAHTGAVVDKVTDAAGNAEDDDGSSHVRNQANQPTTATTTTTTTASSRSRARTTSSATRAEQGDSAALATADDAAAVEEGVVVVRVEGEVGLQQTAPVSTATPTPPATATTAAAAGAQGAKARPLSVSFTLTREQKREYAEQHAAQQNAISAENQSNDRLGLRTDSVSAGFVGAHRHESIGRRLSVGVASFKGRIRSMIGSPHSPQGKQQARIAQLLRAALSVWETTNSTSEISNAWKEALAELKEFAKQYDPVSRGPLVEHVQTCSRVIIERTREGQFGHPQFGIEIHALTSMVATLAAVTPRPRIDTSEHANSAASTAAQASTSPSHPEAIPMSKLTPTRGIMKKPKPSREQEDVDRKDLLEAQQIGQSLNASLRDLEQPLESHVSINLPDSAEITAANMPLFIPDASRQSGATWSVLMQRDEVLSFSEAFSAALPPRVNTKVSCDDLRFTVQVKNPDAKQPRAPPTIRKEILKGVSVIVEAGTVLAIMGPSGCGKTTLLDILAGRKTRGDIRGQVLINDKPRESFGRFFTRMSGYVTQDDVLPETLTVRESLWYTAQLRLPQSLANVRKNARVDEIIRLLTLGGCKDSRIGGKLLRGISGGERRRLSIGTELLTSPSILFLDEPTSGLSATDALNVMETIMGLAKQGRAVLTTIHQPRSNIFHMFDQLLLMSQGSPVYYGSASSVGRYFAQQGYECPAGFNIADFILDVVTVRPPLSGQAAHVATPDPSTASTRLSTVSASTDASGLTYSSSQSADKSGAPTDESVQALVNSFMSSAQYAATRQALQSTRKAADTAVDSNAEVKAITTTYGATYATSFLVQFALLSRRMFFTTLRNPFMFAAGLIINIVFGVITGSIWASLNQDKERSIVMALYYIPVFLGVESFLVAPLLVEERHLFLRERAAGAYRTSAYLAARVVNETPQYALSGLVFAIICYFMIGFQQDLLYYCVVIVIFINVGISFVSLVGAAASTAEGANMGAASYNTFAMLFAGCFQTLPNLPNYWTWAYYASYMSAGFSGLVKAEFTDAVAPPIVNGTLSTDGLTQQEVNYVILQTYDLVIANPWDNVYILLGWWAGFRILTYFALRFLNKEQR</sequence>
<evidence type="ECO:0000256" key="6">
    <source>
        <dbReference type="ARBA" id="ARBA00022989"/>
    </source>
</evidence>
<feature type="region of interest" description="Disordered" evidence="8">
    <location>
        <begin position="171"/>
        <end position="191"/>
    </location>
</feature>
<evidence type="ECO:0000313" key="12">
    <source>
        <dbReference type="Proteomes" id="UP000008743"/>
    </source>
</evidence>
<dbReference type="InterPro" id="IPR017871">
    <property type="entry name" value="ABC_transporter-like_CS"/>
</dbReference>
<dbReference type="eggNOG" id="KOG0061">
    <property type="taxonomic scope" value="Eukaryota"/>
</dbReference>
<feature type="transmembrane region" description="Helical" evidence="9">
    <location>
        <begin position="909"/>
        <end position="929"/>
    </location>
</feature>
<evidence type="ECO:0000256" key="1">
    <source>
        <dbReference type="ARBA" id="ARBA00004141"/>
    </source>
</evidence>
<dbReference type="GO" id="GO:0140359">
    <property type="term" value="F:ABC-type transporter activity"/>
    <property type="evidence" value="ECO:0007669"/>
    <property type="project" value="InterPro"/>
</dbReference>
<dbReference type="InterPro" id="IPR003593">
    <property type="entry name" value="AAA+_ATPase"/>
</dbReference>
<feature type="region of interest" description="Disordered" evidence="8">
    <location>
        <begin position="339"/>
        <end position="392"/>
    </location>
</feature>
<dbReference type="Pfam" id="PF00005">
    <property type="entry name" value="ABC_tran"/>
    <property type="match status" value="1"/>
</dbReference>
<protein>
    <submittedName>
        <fullName evidence="11">Breast cancer resistance protein</fullName>
    </submittedName>
</protein>
<evidence type="ECO:0000256" key="9">
    <source>
        <dbReference type="SAM" id="Phobius"/>
    </source>
</evidence>
<evidence type="ECO:0000313" key="11">
    <source>
        <dbReference type="EMBL" id="KJE90634.1"/>
    </source>
</evidence>
<feature type="compositionally biased region" description="Low complexity" evidence="8">
    <location>
        <begin position="69"/>
        <end position="100"/>
    </location>
</feature>